<dbReference type="AlphaFoldDB" id="A0A1H2VDX8"/>
<evidence type="ECO:0000313" key="1">
    <source>
        <dbReference type="EMBL" id="SDW66537.1"/>
    </source>
</evidence>
<protein>
    <submittedName>
        <fullName evidence="1">Uncharacterized protein</fullName>
    </submittedName>
</protein>
<dbReference type="OrthoDB" id="3199616at2"/>
<dbReference type="RefSeq" id="WP_074687012.1">
    <property type="nucleotide sequence ID" value="NZ_FNNF01000032.1"/>
</dbReference>
<gene>
    <name evidence="1" type="ORF">SAMN04487759_1324</name>
</gene>
<accession>A0A1H2VDX8</accession>
<proteinExistence type="predicted"/>
<sequence>MLKKIQIQSIGTIVRKYDVTVKDLSEEAKVSVTSVYNWFHNEEYLQELAKAMDDYIRELTVDQLRTEMKMSADLRFRYLYKSLMRRKDITVKYGYII</sequence>
<name>A0A1H2VDX8_9FIRM</name>
<dbReference type="Proteomes" id="UP000182429">
    <property type="component" value="Unassembled WGS sequence"/>
</dbReference>
<evidence type="ECO:0000313" key="2">
    <source>
        <dbReference type="Proteomes" id="UP000182429"/>
    </source>
</evidence>
<dbReference type="EMBL" id="FNNF01000032">
    <property type="protein sequence ID" value="SDW66537.1"/>
    <property type="molecule type" value="Genomic_DNA"/>
</dbReference>
<reference evidence="1 2" key="1">
    <citation type="submission" date="2016-10" db="EMBL/GenBank/DDBJ databases">
        <authorList>
            <person name="de Groot N.N."/>
        </authorList>
    </citation>
    <scope>NUCLEOTIDE SEQUENCE [LARGE SCALE GENOMIC DNA]</scope>
    <source>
        <strain evidence="1 2">S3b</strain>
    </source>
</reference>
<organism evidence="1 2">
    <name type="scientific">Kandleria vitulina</name>
    <dbReference type="NCBI Taxonomy" id="1630"/>
    <lineage>
        <taxon>Bacteria</taxon>
        <taxon>Bacillati</taxon>
        <taxon>Bacillota</taxon>
        <taxon>Erysipelotrichia</taxon>
        <taxon>Erysipelotrichales</taxon>
        <taxon>Coprobacillaceae</taxon>
        <taxon>Kandleria</taxon>
    </lineage>
</organism>